<name>A0A1I5YDX0_9GAMM</name>
<evidence type="ECO:0000256" key="1">
    <source>
        <dbReference type="ARBA" id="ARBA00004429"/>
    </source>
</evidence>
<dbReference type="PANTHER" id="PTHR32309">
    <property type="entry name" value="TYROSINE-PROTEIN KINASE"/>
    <property type="match status" value="1"/>
</dbReference>
<dbReference type="Pfam" id="PF02706">
    <property type="entry name" value="Wzz"/>
    <property type="match status" value="1"/>
</dbReference>
<feature type="domain" description="Polysaccharide chain length determinant N-terminal" evidence="18">
    <location>
        <begin position="23"/>
        <end position="112"/>
    </location>
</feature>
<dbReference type="Proteomes" id="UP000243084">
    <property type="component" value="Unassembled WGS sequence"/>
</dbReference>
<evidence type="ECO:0000256" key="7">
    <source>
        <dbReference type="ARBA" id="ARBA00022679"/>
    </source>
</evidence>
<accession>A0A1I5YDX0</accession>
<dbReference type="GO" id="GO:0004715">
    <property type="term" value="F:non-membrane spanning protein tyrosine kinase activity"/>
    <property type="evidence" value="ECO:0007669"/>
    <property type="project" value="UniProtKB-EC"/>
</dbReference>
<comment type="similarity">
    <text evidence="3">Belongs to the etk/wzc family.</text>
</comment>
<evidence type="ECO:0000313" key="21">
    <source>
        <dbReference type="EMBL" id="SFQ42310.1"/>
    </source>
</evidence>
<dbReference type="InterPro" id="IPR025669">
    <property type="entry name" value="AAA_dom"/>
</dbReference>
<evidence type="ECO:0000259" key="20">
    <source>
        <dbReference type="Pfam" id="PF13807"/>
    </source>
</evidence>
<keyword evidence="5" id="KW-1003">Cell membrane</keyword>
<feature type="coiled-coil region" evidence="16">
    <location>
        <begin position="234"/>
        <end position="338"/>
    </location>
</feature>
<keyword evidence="9" id="KW-0547">Nucleotide-binding</keyword>
<feature type="transmembrane region" description="Helical" evidence="17">
    <location>
        <begin position="36"/>
        <end position="56"/>
    </location>
</feature>
<keyword evidence="8 17" id="KW-0812">Transmembrane</keyword>
<evidence type="ECO:0000256" key="3">
    <source>
        <dbReference type="ARBA" id="ARBA00008883"/>
    </source>
</evidence>
<protein>
    <recommendedName>
        <fullName evidence="4">non-specific protein-tyrosine kinase</fullName>
        <ecNumber evidence="4">2.7.10.2</ecNumber>
    </recommendedName>
</protein>
<keyword evidence="22" id="KW-1185">Reference proteome</keyword>
<evidence type="ECO:0000256" key="5">
    <source>
        <dbReference type="ARBA" id="ARBA00022475"/>
    </source>
</evidence>
<comment type="subcellular location">
    <subcellularLocation>
        <location evidence="1">Cell inner membrane</location>
        <topology evidence="1">Multi-pass membrane protein</topology>
    </subcellularLocation>
</comment>
<dbReference type="OrthoDB" id="9775724at2"/>
<keyword evidence="13 17" id="KW-0472">Membrane</keyword>
<dbReference type="EMBL" id="FOXM01000020">
    <property type="protein sequence ID" value="SFQ42310.1"/>
    <property type="molecule type" value="Genomic_DNA"/>
</dbReference>
<dbReference type="InterPro" id="IPR032807">
    <property type="entry name" value="GNVR"/>
</dbReference>
<dbReference type="InterPro" id="IPR050445">
    <property type="entry name" value="Bact_polysacc_biosynth/exp"/>
</dbReference>
<evidence type="ECO:0000256" key="15">
    <source>
        <dbReference type="ARBA" id="ARBA00051245"/>
    </source>
</evidence>
<feature type="domain" description="AAA" evidence="19">
    <location>
        <begin position="550"/>
        <end position="708"/>
    </location>
</feature>
<evidence type="ECO:0000256" key="16">
    <source>
        <dbReference type="SAM" id="Coils"/>
    </source>
</evidence>
<evidence type="ECO:0000256" key="17">
    <source>
        <dbReference type="SAM" id="Phobius"/>
    </source>
</evidence>
<comment type="catalytic activity">
    <reaction evidence="15">
        <text>L-tyrosyl-[protein] + ATP = O-phospho-L-tyrosyl-[protein] + ADP + H(+)</text>
        <dbReference type="Rhea" id="RHEA:10596"/>
        <dbReference type="Rhea" id="RHEA-COMP:10136"/>
        <dbReference type="Rhea" id="RHEA-COMP:20101"/>
        <dbReference type="ChEBI" id="CHEBI:15378"/>
        <dbReference type="ChEBI" id="CHEBI:30616"/>
        <dbReference type="ChEBI" id="CHEBI:46858"/>
        <dbReference type="ChEBI" id="CHEBI:61978"/>
        <dbReference type="ChEBI" id="CHEBI:456216"/>
        <dbReference type="EC" id="2.7.10.2"/>
    </reaction>
</comment>
<keyword evidence="7" id="KW-0808">Transferase</keyword>
<reference evidence="22" key="1">
    <citation type="submission" date="2016-10" db="EMBL/GenBank/DDBJ databases">
        <authorList>
            <person name="Varghese N."/>
            <person name="Submissions S."/>
        </authorList>
    </citation>
    <scope>NUCLEOTIDE SEQUENCE [LARGE SCALE GENOMIC DNA]</scope>
    <source>
        <strain evidence="22">JCM 18195</strain>
    </source>
</reference>
<evidence type="ECO:0000256" key="4">
    <source>
        <dbReference type="ARBA" id="ARBA00011903"/>
    </source>
</evidence>
<dbReference type="Pfam" id="PF13614">
    <property type="entry name" value="AAA_31"/>
    <property type="match status" value="1"/>
</dbReference>
<dbReference type="CDD" id="cd05387">
    <property type="entry name" value="BY-kinase"/>
    <property type="match status" value="1"/>
</dbReference>
<dbReference type="GO" id="GO:0042802">
    <property type="term" value="F:identical protein binding"/>
    <property type="evidence" value="ECO:0007669"/>
    <property type="project" value="UniProtKB-ARBA"/>
</dbReference>
<keyword evidence="14" id="KW-0829">Tyrosine-protein kinase</keyword>
<dbReference type="InterPro" id="IPR005702">
    <property type="entry name" value="Wzc-like_C"/>
</dbReference>
<evidence type="ECO:0000256" key="13">
    <source>
        <dbReference type="ARBA" id="ARBA00023136"/>
    </source>
</evidence>
<evidence type="ECO:0000256" key="11">
    <source>
        <dbReference type="ARBA" id="ARBA00022840"/>
    </source>
</evidence>
<evidence type="ECO:0000256" key="12">
    <source>
        <dbReference type="ARBA" id="ARBA00022989"/>
    </source>
</evidence>
<keyword evidence="12 17" id="KW-1133">Transmembrane helix</keyword>
<evidence type="ECO:0000313" key="22">
    <source>
        <dbReference type="Proteomes" id="UP000243084"/>
    </source>
</evidence>
<organism evidence="21 22">
    <name type="scientific">Geopseudomonas sagittaria</name>
    <dbReference type="NCBI Taxonomy" id="1135990"/>
    <lineage>
        <taxon>Bacteria</taxon>
        <taxon>Pseudomonadati</taxon>
        <taxon>Pseudomonadota</taxon>
        <taxon>Gammaproteobacteria</taxon>
        <taxon>Pseudomonadales</taxon>
        <taxon>Pseudomonadaceae</taxon>
        <taxon>Geopseudomonas</taxon>
    </lineage>
</organism>
<dbReference type="Gene3D" id="3.40.50.300">
    <property type="entry name" value="P-loop containing nucleotide triphosphate hydrolases"/>
    <property type="match status" value="1"/>
</dbReference>
<feature type="domain" description="Tyrosine-protein kinase G-rich" evidence="20">
    <location>
        <begin position="408"/>
        <end position="479"/>
    </location>
</feature>
<keyword evidence="16" id="KW-0175">Coiled coil</keyword>
<keyword evidence="10" id="KW-0418">Kinase</keyword>
<dbReference type="Pfam" id="PF13807">
    <property type="entry name" value="GNVR"/>
    <property type="match status" value="1"/>
</dbReference>
<gene>
    <name evidence="21" type="ORF">SAMN05216229_12027</name>
</gene>
<dbReference type="PANTHER" id="PTHR32309:SF13">
    <property type="entry name" value="FERRIC ENTEROBACTIN TRANSPORT PROTEIN FEPE"/>
    <property type="match status" value="1"/>
</dbReference>
<keyword evidence="6" id="KW-0997">Cell inner membrane</keyword>
<evidence type="ECO:0000259" key="18">
    <source>
        <dbReference type="Pfam" id="PF02706"/>
    </source>
</evidence>
<dbReference type="GO" id="GO:0005524">
    <property type="term" value="F:ATP binding"/>
    <property type="evidence" value="ECO:0007669"/>
    <property type="project" value="UniProtKB-KW"/>
</dbReference>
<dbReference type="EC" id="2.7.10.2" evidence="4"/>
<dbReference type="InterPro" id="IPR003856">
    <property type="entry name" value="LPS_length_determ_N"/>
</dbReference>
<dbReference type="NCBIfam" id="TIGR01007">
    <property type="entry name" value="eps_fam"/>
    <property type="match status" value="1"/>
</dbReference>
<dbReference type="InterPro" id="IPR027417">
    <property type="entry name" value="P-loop_NTPase"/>
</dbReference>
<sequence length="755" mass="82528">MDKPAQPRDRTWIAQRLVSDAPDMLQMWQTIWRRKWSILTLMLIIMLATALATYAITPTYRASTTLLIEKKTANVVSIEQVYGAEGTGNEYLETQFALLKSRALAERVVRTLDLTNHPEFDPRQQEESLIGIGGLLSSLNSAQAVPAPQPEDLEGAAAGPSETQIFDAVTLDFMGRISIEPVGKSQLVKVQVDMADAELATRAANALANGFIEAQLEASMNMSILATTWMNSRMGELRTKLKEAEDRLQAFREKENLVDIGGVASVSAAELSATSDRMIDARRQRAEAQSQYRQVQSMRSGGWQKLATIPAVLGHPLIQQFKADEARARAKVDELSKRYGARHPALEAARSDLSAASASLRGQVEQIVAGIERNYQLAVANENSLRASVESNKAQIQKISRKEFEVRELMREVEANRILYETFVTRLKETTATADLESANARVVDPAVLPSAPIRPMKGLIVGLSGILALVSSVGITLLLQILNNTFKSTQDVENKLNLPVLGILPLIKNRQRSQIAHLFTSDEDKSFSESIRTIRTALVLSGMNGPHRILVVTSSLPGEGKSTVAANLAYAFGQMERVLLIDADLRRPTLAKNFKFPVGTPGLANLIAGTAKTDDCIKSIEGIDMICAGAVPPNPLELLSSERFAKLIDHLKSRYDRVIIDSPPIQAVSDATILATHADAQIYVIKSEATPIPLAQKGVGQLLQTNSPVTGVVLNQVDVKKAQKHGYHYGGYYDYYGYTKPQKAEPQAAQGSQA</sequence>
<evidence type="ECO:0000256" key="6">
    <source>
        <dbReference type="ARBA" id="ARBA00022519"/>
    </source>
</evidence>
<proteinExistence type="inferred from homology"/>
<comment type="similarity">
    <text evidence="2">Belongs to the CpsD/CapB family.</text>
</comment>
<evidence type="ECO:0000256" key="2">
    <source>
        <dbReference type="ARBA" id="ARBA00007316"/>
    </source>
</evidence>
<evidence type="ECO:0000256" key="8">
    <source>
        <dbReference type="ARBA" id="ARBA00022692"/>
    </source>
</evidence>
<keyword evidence="11" id="KW-0067">ATP-binding</keyword>
<dbReference type="AlphaFoldDB" id="A0A1I5YDX0"/>
<dbReference type="GO" id="GO:0005886">
    <property type="term" value="C:plasma membrane"/>
    <property type="evidence" value="ECO:0007669"/>
    <property type="project" value="UniProtKB-SubCell"/>
</dbReference>
<evidence type="ECO:0000256" key="10">
    <source>
        <dbReference type="ARBA" id="ARBA00022777"/>
    </source>
</evidence>
<evidence type="ECO:0000259" key="19">
    <source>
        <dbReference type="Pfam" id="PF13614"/>
    </source>
</evidence>
<evidence type="ECO:0000256" key="9">
    <source>
        <dbReference type="ARBA" id="ARBA00022741"/>
    </source>
</evidence>
<dbReference type="FunFam" id="3.40.50.300:FF:000527">
    <property type="entry name" value="Tyrosine-protein kinase etk"/>
    <property type="match status" value="1"/>
</dbReference>
<dbReference type="SUPFAM" id="SSF52540">
    <property type="entry name" value="P-loop containing nucleoside triphosphate hydrolases"/>
    <property type="match status" value="1"/>
</dbReference>
<evidence type="ECO:0000256" key="14">
    <source>
        <dbReference type="ARBA" id="ARBA00023137"/>
    </source>
</evidence>